<dbReference type="EMBL" id="BMEX01000004">
    <property type="protein sequence ID" value="GGA42811.1"/>
    <property type="molecule type" value="Genomic_DNA"/>
</dbReference>
<keyword evidence="2" id="KW-1185">Reference proteome</keyword>
<accession>A0ABQ1GFV3</accession>
<sequence length="232" mass="25021">MRPIVRRLFTEDNLFLHMEKSHLCLSSATPLAVLSNAPVGGGRGYWRNLVNRHVDKEYRESDPMGETRRWLAEKGYDPKQTPAMLTAARVEDASVIKMGDLLVQVAAIVTAGVGNAARMGSPGPVFTEGPNQGTINIILVVDGKLTEGAMVNTVITVTEAKAAALQELDVKDGEGRVATGTTTDAVMIASTQREREGYVHAYAGAASPLGQAVGQAVREAVREAVLRERRRR</sequence>
<reference evidence="2" key="1">
    <citation type="journal article" date="2019" name="Int. J. Syst. Evol. Microbiol.">
        <title>The Global Catalogue of Microorganisms (GCM) 10K type strain sequencing project: providing services to taxonomists for standard genome sequencing and annotation.</title>
        <authorList>
            <consortium name="The Broad Institute Genomics Platform"/>
            <consortium name="The Broad Institute Genome Sequencing Center for Infectious Disease"/>
            <person name="Wu L."/>
            <person name="Ma J."/>
        </authorList>
    </citation>
    <scope>NUCLEOTIDE SEQUENCE [LARGE SCALE GENOMIC DNA]</scope>
    <source>
        <strain evidence="2">CGMCC 1.12404</strain>
    </source>
</reference>
<proteinExistence type="predicted"/>
<evidence type="ECO:0000313" key="2">
    <source>
        <dbReference type="Proteomes" id="UP000617979"/>
    </source>
</evidence>
<dbReference type="Proteomes" id="UP000617979">
    <property type="component" value="Unassembled WGS sequence"/>
</dbReference>
<dbReference type="Pfam" id="PF01955">
    <property type="entry name" value="CbiZ"/>
    <property type="match status" value="1"/>
</dbReference>
<name>A0ABQ1GFV3_9BACL</name>
<dbReference type="RefSeq" id="WP_188431451.1">
    <property type="nucleotide sequence ID" value="NZ_BMEX01000004.1"/>
</dbReference>
<dbReference type="PANTHER" id="PTHR35336">
    <property type="entry name" value="ADENOSYLCOBINAMIDE AMIDOHYDROLASE"/>
    <property type="match status" value="1"/>
</dbReference>
<comment type="caution">
    <text evidence="1">The sequence shown here is derived from an EMBL/GenBank/DDBJ whole genome shotgun (WGS) entry which is preliminary data.</text>
</comment>
<gene>
    <name evidence="1" type="ORF">GCM10007416_14820</name>
</gene>
<protein>
    <submittedName>
        <fullName evidence="1">Adenosylcobinamide amidohydrolase</fullName>
    </submittedName>
</protein>
<organism evidence="1 2">
    <name type="scientific">Kroppenstedtia guangzhouensis</name>
    <dbReference type="NCBI Taxonomy" id="1274356"/>
    <lineage>
        <taxon>Bacteria</taxon>
        <taxon>Bacillati</taxon>
        <taxon>Bacillota</taxon>
        <taxon>Bacilli</taxon>
        <taxon>Bacillales</taxon>
        <taxon>Thermoactinomycetaceae</taxon>
        <taxon>Kroppenstedtia</taxon>
    </lineage>
</organism>
<dbReference type="PANTHER" id="PTHR35336:SF5">
    <property type="entry name" value="ADENOSYLCOBINAMIDE AMIDOHYDROLASE"/>
    <property type="match status" value="1"/>
</dbReference>
<dbReference type="InterPro" id="IPR002808">
    <property type="entry name" value="AdoCbi_amidolase"/>
</dbReference>
<evidence type="ECO:0000313" key="1">
    <source>
        <dbReference type="EMBL" id="GGA42811.1"/>
    </source>
</evidence>
<dbReference type="InterPro" id="IPR052209">
    <property type="entry name" value="CbiZ"/>
</dbReference>